<feature type="signal peptide" evidence="2">
    <location>
        <begin position="1"/>
        <end position="23"/>
    </location>
</feature>
<organism evidence="3 4">
    <name type="scientific">Mycena pura</name>
    <dbReference type="NCBI Taxonomy" id="153505"/>
    <lineage>
        <taxon>Eukaryota</taxon>
        <taxon>Fungi</taxon>
        <taxon>Dikarya</taxon>
        <taxon>Basidiomycota</taxon>
        <taxon>Agaricomycotina</taxon>
        <taxon>Agaricomycetes</taxon>
        <taxon>Agaricomycetidae</taxon>
        <taxon>Agaricales</taxon>
        <taxon>Marasmiineae</taxon>
        <taxon>Mycenaceae</taxon>
        <taxon>Mycena</taxon>
    </lineage>
</organism>
<feature type="chain" id="PRO_5042056952" evidence="2">
    <location>
        <begin position="24"/>
        <end position="346"/>
    </location>
</feature>
<evidence type="ECO:0000256" key="2">
    <source>
        <dbReference type="SAM" id="SignalP"/>
    </source>
</evidence>
<name>A0AAD6VDS6_9AGAR</name>
<evidence type="ECO:0000313" key="4">
    <source>
        <dbReference type="Proteomes" id="UP001219525"/>
    </source>
</evidence>
<sequence length="346" mass="37837">MAKFSSILFLLCTALCAAAGATGIYGRQSGFDSEFVLNSMKVVFHVRAAQDILSDVKATNLTDQATLSVAKVGLESTSAALQTMLGAVVQNVTFPPAAPIQVNFGLRLTQGQLGLVELTLNETLVIGMQQHITRPQISEVAHHILRAYLAVAGPGNVVISPHDMTRFNAAKVINHIKHRMRQGYAVDFQPEDLIGRFTEWTPQPSSSSALASTASRPRFPIQASLSRHTPSPLALVPRDPSNAAAGVAALSLSKTRPTRRRPAGSQQLSARRYSILHSASAWAAVRGVRRPDTIHRRDYRPDGAAHGGRHEVFGSHHPRRPREESPRDRSWDDGRARQQLRMLMFT</sequence>
<feature type="compositionally biased region" description="Basic and acidic residues" evidence="1">
    <location>
        <begin position="298"/>
        <end position="314"/>
    </location>
</feature>
<feature type="compositionally biased region" description="Basic and acidic residues" evidence="1">
    <location>
        <begin position="321"/>
        <end position="335"/>
    </location>
</feature>
<feature type="region of interest" description="Disordered" evidence="1">
    <location>
        <begin position="298"/>
        <end position="335"/>
    </location>
</feature>
<keyword evidence="2" id="KW-0732">Signal</keyword>
<protein>
    <submittedName>
        <fullName evidence="3">Uncharacterized protein</fullName>
    </submittedName>
</protein>
<proteinExistence type="predicted"/>
<dbReference type="EMBL" id="JARJCW010000031">
    <property type="protein sequence ID" value="KAJ7209210.1"/>
    <property type="molecule type" value="Genomic_DNA"/>
</dbReference>
<dbReference type="AlphaFoldDB" id="A0AAD6VDS6"/>
<reference evidence="3" key="1">
    <citation type="submission" date="2023-03" db="EMBL/GenBank/DDBJ databases">
        <title>Massive genome expansion in bonnet fungi (Mycena s.s.) driven by repeated elements and novel gene families across ecological guilds.</title>
        <authorList>
            <consortium name="Lawrence Berkeley National Laboratory"/>
            <person name="Harder C.B."/>
            <person name="Miyauchi S."/>
            <person name="Viragh M."/>
            <person name="Kuo A."/>
            <person name="Thoen E."/>
            <person name="Andreopoulos B."/>
            <person name="Lu D."/>
            <person name="Skrede I."/>
            <person name="Drula E."/>
            <person name="Henrissat B."/>
            <person name="Morin E."/>
            <person name="Kohler A."/>
            <person name="Barry K."/>
            <person name="LaButti K."/>
            <person name="Morin E."/>
            <person name="Salamov A."/>
            <person name="Lipzen A."/>
            <person name="Mereny Z."/>
            <person name="Hegedus B."/>
            <person name="Baldrian P."/>
            <person name="Stursova M."/>
            <person name="Weitz H."/>
            <person name="Taylor A."/>
            <person name="Grigoriev I.V."/>
            <person name="Nagy L.G."/>
            <person name="Martin F."/>
            <person name="Kauserud H."/>
        </authorList>
    </citation>
    <scope>NUCLEOTIDE SEQUENCE</scope>
    <source>
        <strain evidence="3">9144</strain>
    </source>
</reference>
<gene>
    <name evidence="3" type="ORF">GGX14DRAFT_632424</name>
</gene>
<dbReference type="Proteomes" id="UP001219525">
    <property type="component" value="Unassembled WGS sequence"/>
</dbReference>
<keyword evidence="4" id="KW-1185">Reference proteome</keyword>
<comment type="caution">
    <text evidence="3">The sequence shown here is derived from an EMBL/GenBank/DDBJ whole genome shotgun (WGS) entry which is preliminary data.</text>
</comment>
<evidence type="ECO:0000256" key="1">
    <source>
        <dbReference type="SAM" id="MobiDB-lite"/>
    </source>
</evidence>
<accession>A0AAD6VDS6</accession>
<evidence type="ECO:0000313" key="3">
    <source>
        <dbReference type="EMBL" id="KAJ7209210.1"/>
    </source>
</evidence>